<dbReference type="Pfam" id="PF04908">
    <property type="entry name" value="SH3BGR"/>
    <property type="match status" value="1"/>
</dbReference>
<evidence type="ECO:0000256" key="1">
    <source>
        <dbReference type="ARBA" id="ARBA00007764"/>
    </source>
</evidence>
<accession>A0A433TAS9</accession>
<gene>
    <name evidence="2" type="ORF">EGW08_013573</name>
</gene>
<comment type="caution">
    <text evidence="2">The sequence shown here is derived from an EMBL/GenBank/DDBJ whole genome shotgun (WGS) entry which is preliminary data.</text>
</comment>
<dbReference type="AlphaFoldDB" id="A0A433TAS9"/>
<reference evidence="2 3" key="1">
    <citation type="submission" date="2019-01" db="EMBL/GenBank/DDBJ databases">
        <title>A draft genome assembly of the solar-powered sea slug Elysia chlorotica.</title>
        <authorList>
            <person name="Cai H."/>
            <person name="Li Q."/>
            <person name="Fang X."/>
            <person name="Li J."/>
            <person name="Curtis N.E."/>
            <person name="Altenburger A."/>
            <person name="Shibata T."/>
            <person name="Feng M."/>
            <person name="Maeda T."/>
            <person name="Schwartz J.A."/>
            <person name="Shigenobu S."/>
            <person name="Lundholm N."/>
            <person name="Nishiyama T."/>
            <person name="Yang H."/>
            <person name="Hasebe M."/>
            <person name="Li S."/>
            <person name="Pierce S.K."/>
            <person name="Wang J."/>
        </authorList>
    </citation>
    <scope>NUCLEOTIDE SEQUENCE [LARGE SCALE GENOMIC DNA]</scope>
    <source>
        <strain evidence="2">EC2010</strain>
        <tissue evidence="2">Whole organism of an adult</tissue>
    </source>
</reference>
<dbReference type="PANTHER" id="PTHR12232:SF15">
    <property type="entry name" value="SH3 DOMAIN-BINDING GLUTAMIC ACID-RICH PROTEIN HOMOLOG"/>
    <property type="match status" value="1"/>
</dbReference>
<proteinExistence type="inferred from homology"/>
<sequence>MMHASGSRLMLDLKQGMHNQQSHIETVLRAKQLEFQLIDIAKDSSKKDEMREKCGNDTAVAPQIFNDDVYIGNYPAFAQAVEEERILEFLKIA</sequence>
<dbReference type="SUPFAM" id="SSF52833">
    <property type="entry name" value="Thioredoxin-like"/>
    <property type="match status" value="1"/>
</dbReference>
<name>A0A433TAS9_ELYCH</name>
<protein>
    <recommendedName>
        <fullName evidence="4">Glutaredoxin domain-containing protein</fullName>
    </recommendedName>
</protein>
<dbReference type="EMBL" id="RQTK01000497">
    <property type="protein sequence ID" value="RUS78646.1"/>
    <property type="molecule type" value="Genomic_DNA"/>
</dbReference>
<dbReference type="GO" id="GO:0005737">
    <property type="term" value="C:cytoplasm"/>
    <property type="evidence" value="ECO:0007669"/>
    <property type="project" value="TreeGrafter"/>
</dbReference>
<dbReference type="PANTHER" id="PTHR12232">
    <property type="entry name" value="SH3 DOMAIN-BINDING GLUTAMIC ACID-RICH-LIKE PROTEIN"/>
    <property type="match status" value="1"/>
</dbReference>
<dbReference type="OrthoDB" id="9932926at2759"/>
<dbReference type="InterPro" id="IPR006993">
    <property type="entry name" value="Glut_rich_SH3-bd"/>
</dbReference>
<evidence type="ECO:0000313" key="3">
    <source>
        <dbReference type="Proteomes" id="UP000271974"/>
    </source>
</evidence>
<dbReference type="InterPro" id="IPR036249">
    <property type="entry name" value="Thioredoxin-like_sf"/>
</dbReference>
<evidence type="ECO:0000313" key="2">
    <source>
        <dbReference type="EMBL" id="RUS78646.1"/>
    </source>
</evidence>
<keyword evidence="3" id="KW-1185">Reference proteome</keyword>
<evidence type="ECO:0008006" key="4">
    <source>
        <dbReference type="Google" id="ProtNLM"/>
    </source>
</evidence>
<dbReference type="Proteomes" id="UP000271974">
    <property type="component" value="Unassembled WGS sequence"/>
</dbReference>
<dbReference type="InterPro" id="IPR051033">
    <property type="entry name" value="SH3BGR"/>
</dbReference>
<organism evidence="2 3">
    <name type="scientific">Elysia chlorotica</name>
    <name type="common">Eastern emerald elysia</name>
    <name type="synonym">Sea slug</name>
    <dbReference type="NCBI Taxonomy" id="188477"/>
    <lineage>
        <taxon>Eukaryota</taxon>
        <taxon>Metazoa</taxon>
        <taxon>Spiralia</taxon>
        <taxon>Lophotrochozoa</taxon>
        <taxon>Mollusca</taxon>
        <taxon>Gastropoda</taxon>
        <taxon>Heterobranchia</taxon>
        <taxon>Euthyneura</taxon>
        <taxon>Panpulmonata</taxon>
        <taxon>Sacoglossa</taxon>
        <taxon>Placobranchoidea</taxon>
        <taxon>Plakobranchidae</taxon>
        <taxon>Elysia</taxon>
    </lineage>
</organism>
<dbReference type="Gene3D" id="3.40.30.10">
    <property type="entry name" value="Glutaredoxin"/>
    <property type="match status" value="1"/>
</dbReference>
<comment type="similarity">
    <text evidence="1">Belongs to the SH3BGR family.</text>
</comment>